<dbReference type="EMBL" id="MN183282">
    <property type="protein sequence ID" value="QED11638.1"/>
    <property type="molecule type" value="Genomic_DNA"/>
</dbReference>
<sequence length="98" mass="11646">MVSRRNYRYLSKEENDQFNRIMNILEARDREREAEPELQIASSDEKLIAQLLNGEYISKNDKTRLRRNGLIENTGSRTKPIWKRKGGHHGENERESFI</sequence>
<evidence type="ECO:0000313" key="2">
    <source>
        <dbReference type="EMBL" id="QED11638.1"/>
    </source>
</evidence>
<keyword evidence="3" id="KW-1185">Reference proteome</keyword>
<feature type="compositionally biased region" description="Basic and acidic residues" evidence="1">
    <location>
        <begin position="88"/>
        <end position="98"/>
    </location>
</feature>
<dbReference type="GeneID" id="77936510"/>
<protein>
    <submittedName>
        <fullName evidence="2">Uncharacterized protein</fullName>
    </submittedName>
</protein>
<proteinExistence type="predicted"/>
<organism evidence="2 3">
    <name type="scientific">Arthrobacter phage Qui</name>
    <dbReference type="NCBI Taxonomy" id="2603260"/>
    <lineage>
        <taxon>Viruses</taxon>
        <taxon>Duplodnaviria</taxon>
        <taxon>Heunggongvirae</taxon>
        <taxon>Uroviricota</taxon>
        <taxon>Caudoviricetes</taxon>
        <taxon>Quivirus</taxon>
        <taxon>Quivirus qui</taxon>
    </lineage>
</organism>
<name>A0A5B8WPM3_9CAUD</name>
<dbReference type="Proteomes" id="UP000321915">
    <property type="component" value="Segment"/>
</dbReference>
<evidence type="ECO:0000256" key="1">
    <source>
        <dbReference type="SAM" id="MobiDB-lite"/>
    </source>
</evidence>
<dbReference type="RefSeq" id="YP_010660515.1">
    <property type="nucleotide sequence ID" value="NC_070877.1"/>
</dbReference>
<feature type="region of interest" description="Disordered" evidence="1">
    <location>
        <begin position="68"/>
        <end position="98"/>
    </location>
</feature>
<accession>A0A5B8WPM3</accession>
<dbReference type="KEGG" id="vg:77936510"/>
<reference evidence="2 3" key="1">
    <citation type="submission" date="2019-07" db="EMBL/GenBank/DDBJ databases">
        <authorList>
            <person name="Abdullah A."/>
            <person name="Lima G.C."/>
            <person name="Cuneo C.K."/>
            <person name="Ennest D.C."/>
            <person name="Fritz K.J."/>
            <person name="Johnson B.T."/>
            <person name="Larson S.M."/>
            <person name="Lemunyete M.N."/>
            <person name="Murray M.B."/>
            <person name="Osmond D.E."/>
            <person name="Patras K.A."/>
            <person name="Ransibrahmanakul S."/>
            <person name="Simpson K.A."/>
            <person name="Thull B.S."/>
            <person name="Wetzel S."/>
            <person name="Bonilla J.A."/>
            <person name="Klyczek K."/>
            <person name="Garlena R.A."/>
            <person name="Russell D.A."/>
            <person name="Pope W.H."/>
            <person name="Jacobs-Sera D."/>
            <person name="Hatfull G.F."/>
        </authorList>
    </citation>
    <scope>NUCLEOTIDE SEQUENCE [LARGE SCALE GENOMIC DNA]</scope>
</reference>
<evidence type="ECO:0000313" key="3">
    <source>
        <dbReference type="Proteomes" id="UP000321915"/>
    </source>
</evidence>
<gene>
    <name evidence="2" type="primary">149</name>
    <name evidence="2" type="ORF">SEA_QUI_149</name>
</gene>